<gene>
    <name evidence="1" type="ORF">PCOR1329_LOCUS5332</name>
</gene>
<sequence>MPIFLSRPAAAPDEKPRDLKRCVDAIATPLEAEELMQDMSAATEMLEKQQRIVVLP</sequence>
<dbReference type="Proteomes" id="UP001189429">
    <property type="component" value="Unassembled WGS sequence"/>
</dbReference>
<comment type="caution">
    <text evidence="1">The sequence shown here is derived from an EMBL/GenBank/DDBJ whole genome shotgun (WGS) entry which is preliminary data.</text>
</comment>
<keyword evidence="2" id="KW-1185">Reference proteome</keyword>
<reference evidence="1" key="1">
    <citation type="submission" date="2023-10" db="EMBL/GenBank/DDBJ databases">
        <authorList>
            <person name="Chen Y."/>
            <person name="Shah S."/>
            <person name="Dougan E. K."/>
            <person name="Thang M."/>
            <person name="Chan C."/>
        </authorList>
    </citation>
    <scope>NUCLEOTIDE SEQUENCE [LARGE SCALE GENOMIC DNA]</scope>
</reference>
<accession>A0ABN9PTN2</accession>
<proteinExistence type="predicted"/>
<dbReference type="EMBL" id="CAUYUJ010001403">
    <property type="protein sequence ID" value="CAK0795775.1"/>
    <property type="molecule type" value="Genomic_DNA"/>
</dbReference>
<organism evidence="1 2">
    <name type="scientific">Prorocentrum cordatum</name>
    <dbReference type="NCBI Taxonomy" id="2364126"/>
    <lineage>
        <taxon>Eukaryota</taxon>
        <taxon>Sar</taxon>
        <taxon>Alveolata</taxon>
        <taxon>Dinophyceae</taxon>
        <taxon>Prorocentrales</taxon>
        <taxon>Prorocentraceae</taxon>
        <taxon>Prorocentrum</taxon>
    </lineage>
</organism>
<protein>
    <submittedName>
        <fullName evidence="1">Uncharacterized protein</fullName>
    </submittedName>
</protein>
<evidence type="ECO:0000313" key="1">
    <source>
        <dbReference type="EMBL" id="CAK0795775.1"/>
    </source>
</evidence>
<evidence type="ECO:0000313" key="2">
    <source>
        <dbReference type="Proteomes" id="UP001189429"/>
    </source>
</evidence>
<name>A0ABN9PTN2_9DINO</name>